<reference evidence="6" key="1">
    <citation type="journal article" date="2015" name="Nature">
        <title>Complex archaea that bridge the gap between prokaryotes and eukaryotes.</title>
        <authorList>
            <person name="Spang A."/>
            <person name="Saw J.H."/>
            <person name="Jorgensen S.L."/>
            <person name="Zaremba-Niedzwiedzka K."/>
            <person name="Martijn J."/>
            <person name="Lind A.E."/>
            <person name="van Eijk R."/>
            <person name="Schleper C."/>
            <person name="Guy L."/>
            <person name="Ettema T.J."/>
        </authorList>
    </citation>
    <scope>NUCLEOTIDE SEQUENCE</scope>
</reference>
<dbReference type="Pfam" id="PF00557">
    <property type="entry name" value="Peptidase_M24"/>
    <property type="match status" value="1"/>
</dbReference>
<dbReference type="InterPro" id="IPR002467">
    <property type="entry name" value="Pept_M24A_MAP1"/>
</dbReference>
<dbReference type="EMBL" id="LAZR01041449">
    <property type="protein sequence ID" value="KKL11960.1"/>
    <property type="molecule type" value="Genomic_DNA"/>
</dbReference>
<evidence type="ECO:0000259" key="5">
    <source>
        <dbReference type="Pfam" id="PF00557"/>
    </source>
</evidence>
<accession>A0A0F9AR96</accession>
<dbReference type="GO" id="GO:0070006">
    <property type="term" value="F:metalloaminopeptidase activity"/>
    <property type="evidence" value="ECO:0007669"/>
    <property type="project" value="InterPro"/>
</dbReference>
<evidence type="ECO:0000256" key="2">
    <source>
        <dbReference type="ARBA" id="ARBA00022670"/>
    </source>
</evidence>
<comment type="caution">
    <text evidence="6">The sequence shown here is derived from an EMBL/GenBank/DDBJ whole genome shotgun (WGS) entry which is preliminary data.</text>
</comment>
<dbReference type="InterPro" id="IPR036005">
    <property type="entry name" value="Creatinase/aminopeptidase-like"/>
</dbReference>
<dbReference type="PANTHER" id="PTHR43330">
    <property type="entry name" value="METHIONINE AMINOPEPTIDASE"/>
    <property type="match status" value="1"/>
</dbReference>
<gene>
    <name evidence="6" type="ORF">LCGC14_2540530</name>
</gene>
<keyword evidence="4" id="KW-0378">Hydrolase</keyword>
<dbReference type="Gene3D" id="3.90.230.10">
    <property type="entry name" value="Creatinase/methionine aminopeptidase superfamily"/>
    <property type="match status" value="1"/>
</dbReference>
<dbReference type="GO" id="GO:0006508">
    <property type="term" value="P:proteolysis"/>
    <property type="evidence" value="ECO:0007669"/>
    <property type="project" value="UniProtKB-KW"/>
</dbReference>
<proteinExistence type="predicted"/>
<evidence type="ECO:0000256" key="3">
    <source>
        <dbReference type="ARBA" id="ARBA00022723"/>
    </source>
</evidence>
<dbReference type="GO" id="GO:0046872">
    <property type="term" value="F:metal ion binding"/>
    <property type="evidence" value="ECO:0007669"/>
    <property type="project" value="UniProtKB-KW"/>
</dbReference>
<evidence type="ECO:0000313" key="6">
    <source>
        <dbReference type="EMBL" id="KKL11960.1"/>
    </source>
</evidence>
<keyword evidence="3" id="KW-0479">Metal-binding</keyword>
<feature type="domain" description="Peptidase M24" evidence="5">
    <location>
        <begin position="2"/>
        <end position="116"/>
    </location>
</feature>
<dbReference type="InterPro" id="IPR000994">
    <property type="entry name" value="Pept_M24"/>
</dbReference>
<evidence type="ECO:0000256" key="1">
    <source>
        <dbReference type="ARBA" id="ARBA00022438"/>
    </source>
</evidence>
<feature type="non-terminal residue" evidence="6">
    <location>
        <position position="1"/>
    </location>
</feature>
<keyword evidence="2" id="KW-0645">Protease</keyword>
<sequence length="125" mass="13620">KVTEEALDKGIEKAVVGHRLSDISHAIQSHVEGRGFSVVRDYVGHGIGQEMHEDPQLPHFGSPGRGPRLKKGMVLAIEPMVNVGDFRVKVKGDNWTVVTSDGSLSAQFEHTVAITEKGPWILTTL</sequence>
<dbReference type="SUPFAM" id="SSF55920">
    <property type="entry name" value="Creatinase/aminopeptidase"/>
    <property type="match status" value="1"/>
</dbReference>
<dbReference type="InterPro" id="IPR001714">
    <property type="entry name" value="Pept_M24_MAP"/>
</dbReference>
<dbReference type="PANTHER" id="PTHR43330:SF27">
    <property type="entry name" value="METHIONINE AMINOPEPTIDASE"/>
    <property type="match status" value="1"/>
</dbReference>
<dbReference type="GO" id="GO:0005829">
    <property type="term" value="C:cytosol"/>
    <property type="evidence" value="ECO:0007669"/>
    <property type="project" value="TreeGrafter"/>
</dbReference>
<name>A0A0F9AR96_9ZZZZ</name>
<dbReference type="PROSITE" id="PS00680">
    <property type="entry name" value="MAP_1"/>
    <property type="match status" value="1"/>
</dbReference>
<dbReference type="AlphaFoldDB" id="A0A0F9AR96"/>
<protein>
    <recommendedName>
        <fullName evidence="5">Peptidase M24 domain-containing protein</fullName>
    </recommendedName>
</protein>
<dbReference type="PRINTS" id="PR00599">
    <property type="entry name" value="MAPEPTIDASE"/>
</dbReference>
<keyword evidence="1" id="KW-0031">Aminopeptidase</keyword>
<evidence type="ECO:0000256" key="4">
    <source>
        <dbReference type="ARBA" id="ARBA00022801"/>
    </source>
</evidence>
<organism evidence="6">
    <name type="scientific">marine sediment metagenome</name>
    <dbReference type="NCBI Taxonomy" id="412755"/>
    <lineage>
        <taxon>unclassified sequences</taxon>
        <taxon>metagenomes</taxon>
        <taxon>ecological metagenomes</taxon>
    </lineage>
</organism>